<keyword evidence="6" id="KW-0813">Transport</keyword>
<dbReference type="Proteomes" id="UP000321490">
    <property type="component" value="Unassembled WGS sequence"/>
</dbReference>
<dbReference type="RefSeq" id="WP_243731057.1">
    <property type="nucleotide sequence ID" value="NZ_JABGDC010000029.1"/>
</dbReference>
<feature type="transmembrane region" description="Helical" evidence="7">
    <location>
        <begin position="138"/>
        <end position="159"/>
    </location>
</feature>
<evidence type="ECO:0000256" key="3">
    <source>
        <dbReference type="ARBA" id="ARBA00022692"/>
    </source>
</evidence>
<feature type="transmembrane region" description="Helical" evidence="7">
    <location>
        <begin position="20"/>
        <end position="39"/>
    </location>
</feature>
<dbReference type="EMBL" id="VLKF01000001">
    <property type="protein sequence ID" value="TWH74636.1"/>
    <property type="molecule type" value="Genomic_DNA"/>
</dbReference>
<dbReference type="GO" id="GO:0055085">
    <property type="term" value="P:transmembrane transport"/>
    <property type="evidence" value="ECO:0007669"/>
    <property type="project" value="InterPro"/>
</dbReference>
<dbReference type="PANTHER" id="PTHR30477:SF0">
    <property type="entry name" value="METAL TRANSPORT SYSTEM MEMBRANE PROTEIN TM_0125-RELATED"/>
    <property type="match status" value="1"/>
</dbReference>
<gene>
    <name evidence="8" type="ORF">JD78_03181</name>
</gene>
<dbReference type="PANTHER" id="PTHR30477">
    <property type="entry name" value="ABC-TRANSPORTER METAL-BINDING PROTEIN"/>
    <property type="match status" value="1"/>
</dbReference>
<dbReference type="AlphaFoldDB" id="A0A562IUW7"/>
<name>A0A562IUW7_9ACTN</name>
<keyword evidence="9" id="KW-1185">Reference proteome</keyword>
<evidence type="ECO:0000256" key="2">
    <source>
        <dbReference type="ARBA" id="ARBA00008034"/>
    </source>
</evidence>
<dbReference type="Pfam" id="PF00950">
    <property type="entry name" value="ABC-3"/>
    <property type="match status" value="1"/>
</dbReference>
<feature type="transmembrane region" description="Helical" evidence="7">
    <location>
        <begin position="60"/>
        <end position="83"/>
    </location>
</feature>
<keyword evidence="4 7" id="KW-1133">Transmembrane helix</keyword>
<organism evidence="8 9">
    <name type="scientific">Modestobacter roseus</name>
    <dbReference type="NCBI Taxonomy" id="1181884"/>
    <lineage>
        <taxon>Bacteria</taxon>
        <taxon>Bacillati</taxon>
        <taxon>Actinomycetota</taxon>
        <taxon>Actinomycetes</taxon>
        <taxon>Geodermatophilales</taxon>
        <taxon>Geodermatophilaceae</taxon>
        <taxon>Modestobacter</taxon>
    </lineage>
</organism>
<reference evidence="8 9" key="1">
    <citation type="submission" date="2019-07" db="EMBL/GenBank/DDBJ databases">
        <title>R&amp;d 2014.</title>
        <authorList>
            <person name="Klenk H.-P."/>
        </authorList>
    </citation>
    <scope>NUCLEOTIDE SEQUENCE [LARGE SCALE GENOMIC DNA]</scope>
    <source>
        <strain evidence="8 9">DSM 45764</strain>
    </source>
</reference>
<evidence type="ECO:0000256" key="4">
    <source>
        <dbReference type="ARBA" id="ARBA00022989"/>
    </source>
</evidence>
<keyword evidence="5 7" id="KW-0472">Membrane</keyword>
<comment type="caution">
    <text evidence="8">The sequence shown here is derived from an EMBL/GenBank/DDBJ whole genome shotgun (WGS) entry which is preliminary data.</text>
</comment>
<evidence type="ECO:0000313" key="8">
    <source>
        <dbReference type="EMBL" id="TWH74636.1"/>
    </source>
</evidence>
<feature type="transmembrane region" description="Helical" evidence="7">
    <location>
        <begin position="252"/>
        <end position="269"/>
    </location>
</feature>
<protein>
    <submittedName>
        <fullName evidence="8">Zinc/manganese transport system permease protein</fullName>
    </submittedName>
</protein>
<comment type="similarity">
    <text evidence="2 6">Belongs to the ABC-3 integral membrane protein family.</text>
</comment>
<evidence type="ECO:0000256" key="1">
    <source>
        <dbReference type="ARBA" id="ARBA00004141"/>
    </source>
</evidence>
<dbReference type="Gene3D" id="1.10.3470.10">
    <property type="entry name" value="ABC transporter involved in vitamin B12 uptake, BtuC"/>
    <property type="match status" value="1"/>
</dbReference>
<evidence type="ECO:0000313" key="9">
    <source>
        <dbReference type="Proteomes" id="UP000321490"/>
    </source>
</evidence>
<proteinExistence type="inferred from homology"/>
<dbReference type="SUPFAM" id="SSF81345">
    <property type="entry name" value="ABC transporter involved in vitamin B12 uptake, BtuC"/>
    <property type="match status" value="1"/>
</dbReference>
<dbReference type="InterPro" id="IPR037294">
    <property type="entry name" value="ABC_BtuC-like"/>
</dbReference>
<dbReference type="InterPro" id="IPR001626">
    <property type="entry name" value="ABC_TroCD"/>
</dbReference>
<dbReference type="GO" id="GO:0043190">
    <property type="term" value="C:ATP-binding cassette (ABC) transporter complex"/>
    <property type="evidence" value="ECO:0007669"/>
    <property type="project" value="InterPro"/>
</dbReference>
<feature type="transmembrane region" description="Helical" evidence="7">
    <location>
        <begin position="179"/>
        <end position="212"/>
    </location>
</feature>
<feature type="transmembrane region" description="Helical" evidence="7">
    <location>
        <begin position="95"/>
        <end position="117"/>
    </location>
</feature>
<evidence type="ECO:0000256" key="6">
    <source>
        <dbReference type="RuleBase" id="RU003943"/>
    </source>
</evidence>
<comment type="subcellular location">
    <subcellularLocation>
        <location evidence="6">Cell membrane</location>
        <topology evidence="6">Multi-pass membrane protein</topology>
    </subcellularLocation>
    <subcellularLocation>
        <location evidence="1">Membrane</location>
        <topology evidence="1">Multi-pass membrane protein</topology>
    </subcellularLocation>
</comment>
<keyword evidence="3 6" id="KW-0812">Transmembrane</keyword>
<feature type="transmembrane region" description="Helical" evidence="7">
    <location>
        <begin position="224"/>
        <end position="246"/>
    </location>
</feature>
<sequence>MVTFQENWLQVLQTTFMQHALIGGSMVALAAGLMGWFVVTRQNAFAAHALAHIGFPGATGAILVGAPVTLGLAVFCVGGGLLIGLLGKRVADREVATGTILAFATGLGVLFASLATANASSTTTVLFGNLLAISTDQLWVFGGFTLLVVGALAVIARPLVFASVDPAVAEARGVPVRALGVAFIVLLALTVTMAVQVVGTLLLFALVVTPAAAALRMTARPGMVAALAVAIALGSVWLGLVLSAMVNLPPSFFVTTLAVLTWVLTLLVTRDRTPRGAAVPVADPAPLAAHPAG</sequence>
<evidence type="ECO:0000256" key="5">
    <source>
        <dbReference type="ARBA" id="ARBA00023136"/>
    </source>
</evidence>
<evidence type="ECO:0000256" key="7">
    <source>
        <dbReference type="SAM" id="Phobius"/>
    </source>
</evidence>
<accession>A0A562IUW7</accession>